<accession>A0ABQ5F0J9</accession>
<dbReference type="Proteomes" id="UP001151760">
    <property type="component" value="Unassembled WGS sequence"/>
</dbReference>
<proteinExistence type="predicted"/>
<protein>
    <submittedName>
        <fullName evidence="1">Uncharacterized protein</fullName>
    </submittedName>
</protein>
<reference evidence="1" key="1">
    <citation type="journal article" date="2022" name="Int. J. Mol. Sci.">
        <title>Draft Genome of Tanacetum Coccineum: Genomic Comparison of Closely Related Tanacetum-Family Plants.</title>
        <authorList>
            <person name="Yamashiro T."/>
            <person name="Shiraishi A."/>
            <person name="Nakayama K."/>
            <person name="Satake H."/>
        </authorList>
    </citation>
    <scope>NUCLEOTIDE SEQUENCE</scope>
</reference>
<name>A0ABQ5F0J9_9ASTR</name>
<evidence type="ECO:0000313" key="2">
    <source>
        <dbReference type="Proteomes" id="UP001151760"/>
    </source>
</evidence>
<sequence>MKVHVTEVDSEKILQTGSLIDSVWFRQESVIWLARQKVEVGGQVTGTIDNRFEQGTENMNQHAYDPKDVITQKNVQVLGEYCLHKKEHQGLLMFQLNFLGTKECVVLCDCTLTELTRSTRLG</sequence>
<comment type="caution">
    <text evidence="1">The sequence shown here is derived from an EMBL/GenBank/DDBJ whole genome shotgun (WGS) entry which is preliminary data.</text>
</comment>
<evidence type="ECO:0000313" key="1">
    <source>
        <dbReference type="EMBL" id="GJT56317.1"/>
    </source>
</evidence>
<dbReference type="EMBL" id="BQNB010016832">
    <property type="protein sequence ID" value="GJT56317.1"/>
    <property type="molecule type" value="Genomic_DNA"/>
</dbReference>
<reference evidence="1" key="2">
    <citation type="submission" date="2022-01" db="EMBL/GenBank/DDBJ databases">
        <authorList>
            <person name="Yamashiro T."/>
            <person name="Shiraishi A."/>
            <person name="Satake H."/>
            <person name="Nakayama K."/>
        </authorList>
    </citation>
    <scope>NUCLEOTIDE SEQUENCE</scope>
</reference>
<organism evidence="1 2">
    <name type="scientific">Tanacetum coccineum</name>
    <dbReference type="NCBI Taxonomy" id="301880"/>
    <lineage>
        <taxon>Eukaryota</taxon>
        <taxon>Viridiplantae</taxon>
        <taxon>Streptophyta</taxon>
        <taxon>Embryophyta</taxon>
        <taxon>Tracheophyta</taxon>
        <taxon>Spermatophyta</taxon>
        <taxon>Magnoliopsida</taxon>
        <taxon>eudicotyledons</taxon>
        <taxon>Gunneridae</taxon>
        <taxon>Pentapetalae</taxon>
        <taxon>asterids</taxon>
        <taxon>campanulids</taxon>
        <taxon>Asterales</taxon>
        <taxon>Asteraceae</taxon>
        <taxon>Asteroideae</taxon>
        <taxon>Anthemideae</taxon>
        <taxon>Anthemidinae</taxon>
        <taxon>Tanacetum</taxon>
    </lineage>
</organism>
<gene>
    <name evidence="1" type="ORF">Tco_0991371</name>
</gene>
<keyword evidence="2" id="KW-1185">Reference proteome</keyword>